<dbReference type="NCBIfam" id="NF004837">
    <property type="entry name" value="PRK06187.1"/>
    <property type="match status" value="1"/>
</dbReference>
<keyword evidence="5" id="KW-1185">Reference proteome</keyword>
<reference evidence="4 5" key="1">
    <citation type="submission" date="2024-03" db="EMBL/GenBank/DDBJ databases">
        <title>Actinomycetospora sp. OC33-EN06, a novel actinomycete isolated from wild orchid (Aerides multiflora).</title>
        <authorList>
            <person name="Suriyachadkun C."/>
        </authorList>
    </citation>
    <scope>NUCLEOTIDE SEQUENCE [LARGE SCALE GENOMIC DNA]</scope>
    <source>
        <strain evidence="4 5">OC33-EN06</strain>
    </source>
</reference>
<keyword evidence="4" id="KW-0436">Ligase</keyword>
<gene>
    <name evidence="4" type="ORF">WCD41_08090</name>
</gene>
<dbReference type="Pfam" id="PF00501">
    <property type="entry name" value="AMP-binding"/>
    <property type="match status" value="1"/>
</dbReference>
<dbReference type="InterPro" id="IPR045851">
    <property type="entry name" value="AMP-bd_C_sf"/>
</dbReference>
<proteinExistence type="predicted"/>
<dbReference type="Pfam" id="PF13193">
    <property type="entry name" value="AMP-binding_C"/>
    <property type="match status" value="1"/>
</dbReference>
<dbReference type="InterPro" id="IPR042099">
    <property type="entry name" value="ANL_N_sf"/>
</dbReference>
<dbReference type="InterPro" id="IPR020845">
    <property type="entry name" value="AMP-binding_CS"/>
</dbReference>
<name>A0ABU8N1Y7_9PSEU</name>
<comment type="caution">
    <text evidence="4">The sequence shown here is derived from an EMBL/GenBank/DDBJ whole genome shotgun (WGS) entry which is preliminary data.</text>
</comment>
<dbReference type="SUPFAM" id="SSF56801">
    <property type="entry name" value="Acetyl-CoA synthetase-like"/>
    <property type="match status" value="1"/>
</dbReference>
<evidence type="ECO:0000256" key="1">
    <source>
        <dbReference type="SAM" id="MobiDB-lite"/>
    </source>
</evidence>
<feature type="region of interest" description="Disordered" evidence="1">
    <location>
        <begin position="1"/>
        <end position="20"/>
    </location>
</feature>
<dbReference type="PANTHER" id="PTHR43767:SF1">
    <property type="entry name" value="NONRIBOSOMAL PEPTIDE SYNTHASE PES1 (EUROFUNG)-RELATED"/>
    <property type="match status" value="1"/>
</dbReference>
<protein>
    <submittedName>
        <fullName evidence="4">Long-chain-fatty-acid--CoA ligase</fullName>
        <ecNumber evidence="4">6.2.1.3</ecNumber>
    </submittedName>
</protein>
<dbReference type="PANTHER" id="PTHR43767">
    <property type="entry name" value="LONG-CHAIN-FATTY-ACID--COA LIGASE"/>
    <property type="match status" value="1"/>
</dbReference>
<dbReference type="Proteomes" id="UP001370100">
    <property type="component" value="Unassembled WGS sequence"/>
</dbReference>
<dbReference type="Gene3D" id="3.30.300.30">
    <property type="match status" value="1"/>
</dbReference>
<sequence length="515" mass="54609">MEITQALHRAAQQTPEQPATIAGDRVRTWSECRDRVARLAAGLQGLGVGPGDRVAMLSLNSDRFHEYLFAVPWAGGVVTPVNIRWSPAEIAFSLEDAQVAVLVVDDAFVPAVAAIRDGAPVLRTVVYSGDGEVPEGMVGFEALVAGHEPVPDARRGGADPYGIYYTGGTTGTPKGVVLSHANLLASALGSAASGAFTEPGGRYLHAAPMFHLADGAAWVARNVVGGTHVIVPMFTPTGVAEAIARHEVTDVLLVPTMIQMLVDSPEAADADLTSLRHLLYGASPISEAVLERAAKRLPAAEFTQAYGMTELSPVATLLLPADHGVDRLRRSAGRAAPHSEVRIVDEDDVEVPHGTVGEIVSRGPHVMLGYWNRPEETATALRGGWMHTGDGGRMDDEGYVYVVDRIKDMIVSGGENVYSVEVENALAKHPDVASCAVIGVPDEEWGERVHAVVVPVAGAAPTGEELREHVKGLIANYKAPRTVELRDALPISGAGKILKRDLRAEHWSAADRGVS</sequence>
<evidence type="ECO:0000259" key="3">
    <source>
        <dbReference type="Pfam" id="PF13193"/>
    </source>
</evidence>
<dbReference type="RefSeq" id="WP_337712898.1">
    <property type="nucleotide sequence ID" value="NZ_JBBEGL010000002.1"/>
</dbReference>
<accession>A0ABU8N1Y7</accession>
<dbReference type="EMBL" id="JBBEGL010000002">
    <property type="protein sequence ID" value="MEJ2886412.1"/>
    <property type="molecule type" value="Genomic_DNA"/>
</dbReference>
<feature type="domain" description="AMP-binding enzyme C-terminal" evidence="3">
    <location>
        <begin position="421"/>
        <end position="496"/>
    </location>
</feature>
<dbReference type="PROSITE" id="PS00455">
    <property type="entry name" value="AMP_BINDING"/>
    <property type="match status" value="1"/>
</dbReference>
<evidence type="ECO:0000313" key="4">
    <source>
        <dbReference type="EMBL" id="MEJ2886412.1"/>
    </source>
</evidence>
<feature type="domain" description="AMP-dependent synthetase/ligase" evidence="2">
    <location>
        <begin position="8"/>
        <end position="371"/>
    </location>
</feature>
<organism evidence="4 5">
    <name type="scientific">Actinomycetospora aeridis</name>
    <dbReference type="NCBI Taxonomy" id="3129231"/>
    <lineage>
        <taxon>Bacteria</taxon>
        <taxon>Bacillati</taxon>
        <taxon>Actinomycetota</taxon>
        <taxon>Actinomycetes</taxon>
        <taxon>Pseudonocardiales</taxon>
        <taxon>Pseudonocardiaceae</taxon>
        <taxon>Actinomycetospora</taxon>
    </lineage>
</organism>
<dbReference type="InterPro" id="IPR025110">
    <property type="entry name" value="AMP-bd_C"/>
</dbReference>
<dbReference type="InterPro" id="IPR050237">
    <property type="entry name" value="ATP-dep_AMP-bd_enzyme"/>
</dbReference>
<evidence type="ECO:0000313" key="5">
    <source>
        <dbReference type="Proteomes" id="UP001370100"/>
    </source>
</evidence>
<dbReference type="EC" id="6.2.1.3" evidence="4"/>
<dbReference type="GO" id="GO:0004467">
    <property type="term" value="F:long-chain fatty acid-CoA ligase activity"/>
    <property type="evidence" value="ECO:0007669"/>
    <property type="project" value="UniProtKB-EC"/>
</dbReference>
<evidence type="ECO:0000259" key="2">
    <source>
        <dbReference type="Pfam" id="PF00501"/>
    </source>
</evidence>
<dbReference type="InterPro" id="IPR000873">
    <property type="entry name" value="AMP-dep_synth/lig_dom"/>
</dbReference>
<dbReference type="Gene3D" id="3.40.50.12780">
    <property type="entry name" value="N-terminal domain of ligase-like"/>
    <property type="match status" value="1"/>
</dbReference>